<dbReference type="AlphaFoldDB" id="A0A6J5CRA0"/>
<keyword evidence="2" id="KW-1185">Reference proteome</keyword>
<accession>A0A6J5CRA0</accession>
<dbReference type="GeneID" id="97045516"/>
<name>A0A6J5CRA0_9BURK</name>
<evidence type="ECO:0000313" key="1">
    <source>
        <dbReference type="EMBL" id="CAB3742886.1"/>
    </source>
</evidence>
<evidence type="ECO:0000313" key="2">
    <source>
        <dbReference type="Proteomes" id="UP000494255"/>
    </source>
</evidence>
<dbReference type="Proteomes" id="UP000494255">
    <property type="component" value="Unassembled WGS sequence"/>
</dbReference>
<gene>
    <name evidence="1" type="ORF">LMG24238_06955</name>
</gene>
<organism evidence="1 2">
    <name type="scientific">Paraburkholderia sediminicola</name>
    <dbReference type="NCBI Taxonomy" id="458836"/>
    <lineage>
        <taxon>Bacteria</taxon>
        <taxon>Pseudomonadati</taxon>
        <taxon>Pseudomonadota</taxon>
        <taxon>Betaproteobacteria</taxon>
        <taxon>Burkholderiales</taxon>
        <taxon>Burkholderiaceae</taxon>
        <taxon>Paraburkholderia</taxon>
    </lineage>
</organism>
<dbReference type="RefSeq" id="WP_175054399.1">
    <property type="nucleotide sequence ID" value="NZ_CADIKC010000015.1"/>
</dbReference>
<reference evidence="1 2" key="1">
    <citation type="submission" date="2020-04" db="EMBL/GenBank/DDBJ databases">
        <authorList>
            <person name="De Canck E."/>
        </authorList>
    </citation>
    <scope>NUCLEOTIDE SEQUENCE [LARGE SCALE GENOMIC DNA]</scope>
    <source>
        <strain evidence="1 2">LMG 24238</strain>
    </source>
</reference>
<protein>
    <submittedName>
        <fullName evidence="1">Uncharacterized protein</fullName>
    </submittedName>
</protein>
<proteinExistence type="predicted"/>
<dbReference type="EMBL" id="CADIKC010000015">
    <property type="protein sequence ID" value="CAB3742886.1"/>
    <property type="molecule type" value="Genomic_DNA"/>
</dbReference>
<sequence length="70" mass="7405">MSDIKTLGDALPDEIARVTVILGHYIEIGRAGAFGAMLIRASLDRATRAAASGDIVAMIQALEDLKGYTE</sequence>